<keyword evidence="2 3" id="KW-0175">Coiled coil</keyword>
<feature type="compositionally biased region" description="Polar residues" evidence="4">
    <location>
        <begin position="1097"/>
        <end position="1112"/>
    </location>
</feature>
<feature type="region of interest" description="Disordered" evidence="4">
    <location>
        <begin position="493"/>
        <end position="560"/>
    </location>
</feature>
<dbReference type="InterPro" id="IPR011989">
    <property type="entry name" value="ARM-like"/>
</dbReference>
<feature type="domain" description="FH2" evidence="7">
    <location>
        <begin position="576"/>
        <end position="982"/>
    </location>
</feature>
<dbReference type="Gene3D" id="1.20.58.630">
    <property type="match status" value="1"/>
</dbReference>
<dbReference type="AlphaFoldDB" id="A0A1D1VGV4"/>
<comment type="similarity">
    <text evidence="1">Belongs to the formin homology family. Diaphanous subfamily.</text>
</comment>
<dbReference type="InterPro" id="IPR051412">
    <property type="entry name" value="Formin_Homology_Diaphanous_sf"/>
</dbReference>
<evidence type="ECO:0000259" key="5">
    <source>
        <dbReference type="PROSITE" id="PS51231"/>
    </source>
</evidence>
<feature type="compositionally biased region" description="Basic and acidic residues" evidence="4">
    <location>
        <begin position="1144"/>
        <end position="1158"/>
    </location>
</feature>
<feature type="coiled-coil region" evidence="3">
    <location>
        <begin position="861"/>
        <end position="895"/>
    </location>
</feature>
<reference evidence="8 9" key="1">
    <citation type="journal article" date="2016" name="Nat. Commun.">
        <title>Extremotolerant tardigrade genome and improved radiotolerance of human cultured cells by tardigrade-unique protein.</title>
        <authorList>
            <person name="Hashimoto T."/>
            <person name="Horikawa D.D."/>
            <person name="Saito Y."/>
            <person name="Kuwahara H."/>
            <person name="Kozuka-Hata H."/>
            <person name="Shin-I T."/>
            <person name="Minakuchi Y."/>
            <person name="Ohishi K."/>
            <person name="Motoyama A."/>
            <person name="Aizu T."/>
            <person name="Enomoto A."/>
            <person name="Kondo K."/>
            <person name="Tanaka S."/>
            <person name="Hara Y."/>
            <person name="Koshikawa S."/>
            <person name="Sagara H."/>
            <person name="Miura T."/>
            <person name="Yokobori S."/>
            <person name="Miyagawa K."/>
            <person name="Suzuki Y."/>
            <person name="Kubo T."/>
            <person name="Oyama M."/>
            <person name="Kohara Y."/>
            <person name="Fujiyama A."/>
            <person name="Arakawa K."/>
            <person name="Katayama T."/>
            <person name="Toyoda A."/>
            <person name="Kunieda T."/>
        </authorList>
    </citation>
    <scope>NUCLEOTIDE SEQUENCE [LARGE SCALE GENOMIC DNA]</scope>
    <source>
        <strain evidence="8 9">YOKOZUNA-1</strain>
    </source>
</reference>
<dbReference type="Gene3D" id="1.20.58.2220">
    <property type="entry name" value="Formin, FH2 domain"/>
    <property type="match status" value="1"/>
</dbReference>
<dbReference type="Gene3D" id="1.10.238.150">
    <property type="entry name" value="Formin, FH3 diaphanous domain"/>
    <property type="match status" value="1"/>
</dbReference>
<evidence type="ECO:0000256" key="1">
    <source>
        <dbReference type="ARBA" id="ARBA00008214"/>
    </source>
</evidence>
<evidence type="ECO:0000259" key="7">
    <source>
        <dbReference type="PROSITE" id="PS51444"/>
    </source>
</evidence>
<dbReference type="PANTHER" id="PTHR45691">
    <property type="entry name" value="PROTEIN DIAPHANOUS"/>
    <property type="match status" value="1"/>
</dbReference>
<dbReference type="GO" id="GO:0030041">
    <property type="term" value="P:actin filament polymerization"/>
    <property type="evidence" value="ECO:0007669"/>
    <property type="project" value="TreeGrafter"/>
</dbReference>
<dbReference type="Gene3D" id="6.10.30.30">
    <property type="match status" value="1"/>
</dbReference>
<dbReference type="Pfam" id="PF06371">
    <property type="entry name" value="Drf_GBD"/>
    <property type="match status" value="1"/>
</dbReference>
<dbReference type="SUPFAM" id="SSF101447">
    <property type="entry name" value="Formin homology 2 domain (FH2 domain)"/>
    <property type="match status" value="1"/>
</dbReference>
<dbReference type="InterPro" id="IPR010472">
    <property type="entry name" value="FH3_dom"/>
</dbReference>
<accession>A0A1D1VGV4</accession>
<dbReference type="InterPro" id="IPR044933">
    <property type="entry name" value="DIA_GBD_sf"/>
</dbReference>
<dbReference type="SMART" id="SM00498">
    <property type="entry name" value="FH2"/>
    <property type="match status" value="1"/>
</dbReference>
<evidence type="ECO:0000259" key="6">
    <source>
        <dbReference type="PROSITE" id="PS51232"/>
    </source>
</evidence>
<dbReference type="Proteomes" id="UP000186922">
    <property type="component" value="Unassembled WGS sequence"/>
</dbReference>
<dbReference type="GO" id="GO:0003779">
    <property type="term" value="F:actin binding"/>
    <property type="evidence" value="ECO:0007669"/>
    <property type="project" value="InterPro"/>
</dbReference>
<evidence type="ECO:0000256" key="3">
    <source>
        <dbReference type="SAM" id="Coils"/>
    </source>
</evidence>
<sequence>MDHSSETKKVPKPGMLNRKLTTLLSGKDKGKEKTHQKRSTGNAFRSDDPNAAAADMAEHQRVVQSLDESRLNEEFDKMLDDMNLQGTARSNLLAFPQEQKRNMLLLRHKEKSQHRSNKFDTPEDFRLYLAQTEHLSEKTLKCLESLKVCLTNNPVSWLQGFGSEGMDVLLRIMSDSISETTSKSDAKPRILIESIRCVKAAINNKFGMKQVLERTEPFILLSKSVNVNNQQAMFEAVKILAAICLLPNGHNRVLQGFTETSDDTTGHGRFDGIVRGIFVANNDSLRVACIQLMNCLIIHSGDTEFRIHLRNEFMRAGLVDFLETLEADAKEDLEIQLKAFRDAQEEDMEEMSSQYDTLRVSFDDLQECFDILKQSLMDTPSEPYFLSILQHLMFITDHGVVKTAYYRLTEECVSQIVMTKNGIDPDFRKTTLAIDVEPLIGDIADRIKAEEFSSMKQLNEKVEAAETAKQEAAAKCEQLETKVQALEAELTRISQGGAPSMIPAGPKTGGPPPPPPPPPGGVRLPGPPPPPPPPGSGPPPPPPAPGLSGPRPPPPPGAPAAPVAPVPVALPFGMKEKPTYKLATAMRKANWNKIPAPKLNEKSFWVSANENKWASEDLMAKLTQEFGSKTKGEENLEGDSSTTIYGTVGRKKLVKELRVLDQKAAQNLSIIIKSAQMTNDELKKAILHCDTDNLTDAVLQQMVKYMPTAEQIKRLQELPASEKADLMEAEKFALEIGGIKDILPRLTSMSFRMRFPELVQDIKPDIVAVTAACEEMMSSRKFGKVLEIILLVGNIMNTGSRNAQSIGFELSYLPQLVNTKTVDNKRTLLHVLAEIMESKYPDAFTFPDELIHIDRAARASKDNINRNLKAMETSIQQLERQLGQAANNLAKDKNDRFEQVMGGFAKSVRDQLGLLQSMHSKMEKYCTDLAVYFCFDPAKYPIEECFGDIQKFIADLRKAHDDNVKVREAEERARLAQIAHEKALKERQNIVQKRYAAELSGDDDQEGLMDNLLEALKTGSAFQTDRSGQKRVRPNRGNRQAQLARSRTRTNIVLPPTLLSVCSDIPDPLTNSAPPRPNRRKRSSQNESPLSGAGDVTPQSSHRPPNSHSTPVHSKENAPFSYTQPNGRRPGELTFSPDDEDEIINIRDQWRNKRKVDTPHSAQR</sequence>
<dbReference type="PROSITE" id="PS51232">
    <property type="entry name" value="GBD_FH3"/>
    <property type="match status" value="1"/>
</dbReference>
<dbReference type="SUPFAM" id="SSF48371">
    <property type="entry name" value="ARM repeat"/>
    <property type="match status" value="1"/>
</dbReference>
<dbReference type="SMART" id="SM01140">
    <property type="entry name" value="Drf_GBD"/>
    <property type="match status" value="1"/>
</dbReference>
<feature type="region of interest" description="Disordered" evidence="4">
    <location>
        <begin position="1"/>
        <end position="49"/>
    </location>
</feature>
<organism evidence="8 9">
    <name type="scientific">Ramazzottius varieornatus</name>
    <name type="common">Water bear</name>
    <name type="synonym">Tardigrade</name>
    <dbReference type="NCBI Taxonomy" id="947166"/>
    <lineage>
        <taxon>Eukaryota</taxon>
        <taxon>Metazoa</taxon>
        <taxon>Ecdysozoa</taxon>
        <taxon>Tardigrada</taxon>
        <taxon>Eutardigrada</taxon>
        <taxon>Parachela</taxon>
        <taxon>Hypsibioidea</taxon>
        <taxon>Ramazzottiidae</taxon>
        <taxon>Ramazzottius</taxon>
    </lineage>
</organism>
<proteinExistence type="inferred from homology"/>
<dbReference type="EMBL" id="BDGG01000004">
    <property type="protein sequence ID" value="GAU97708.1"/>
    <property type="molecule type" value="Genomic_DNA"/>
</dbReference>
<feature type="domain" description="DAD" evidence="5">
    <location>
        <begin position="1002"/>
        <end position="1034"/>
    </location>
</feature>
<gene>
    <name evidence="8" type="primary">RvY_08958-1</name>
    <name evidence="8" type="synonym">RvY_08958.1</name>
    <name evidence="8" type="ORF">RvY_08958</name>
</gene>
<feature type="domain" description="GBD/FH3" evidence="6">
    <location>
        <begin position="63"/>
        <end position="424"/>
    </location>
</feature>
<comment type="caution">
    <text evidence="8">The sequence shown here is derived from an EMBL/GenBank/DDBJ whole genome shotgun (WGS) entry which is preliminary data.</text>
</comment>
<dbReference type="STRING" id="947166.A0A1D1VGV4"/>
<feature type="compositionally biased region" description="Pro residues" evidence="4">
    <location>
        <begin position="509"/>
        <end position="560"/>
    </location>
</feature>
<keyword evidence="9" id="KW-1185">Reference proteome</keyword>
<dbReference type="Pfam" id="PF02181">
    <property type="entry name" value="FH2"/>
    <property type="match status" value="1"/>
</dbReference>
<feature type="coiled-coil region" evidence="3">
    <location>
        <begin position="330"/>
        <end position="361"/>
    </location>
</feature>
<dbReference type="PANTHER" id="PTHR45691:SF6">
    <property type="entry name" value="PROTEIN DIAPHANOUS"/>
    <property type="match status" value="1"/>
</dbReference>
<dbReference type="Gene3D" id="1.10.20.40">
    <property type="entry name" value="Formin, diaphanous GTPase-binding domain"/>
    <property type="match status" value="1"/>
</dbReference>
<evidence type="ECO:0000313" key="9">
    <source>
        <dbReference type="Proteomes" id="UP000186922"/>
    </source>
</evidence>
<dbReference type="Pfam" id="PF06367">
    <property type="entry name" value="Drf_FH3"/>
    <property type="match status" value="1"/>
</dbReference>
<feature type="region of interest" description="Disordered" evidence="4">
    <location>
        <begin position="1019"/>
        <end position="1164"/>
    </location>
</feature>
<feature type="compositionally biased region" description="Polar residues" evidence="4">
    <location>
        <begin position="1037"/>
        <end position="1051"/>
    </location>
</feature>
<name>A0A1D1VGV4_RAMVA</name>
<dbReference type="InterPro" id="IPR042201">
    <property type="entry name" value="FH2_Formin_sf"/>
</dbReference>
<dbReference type="InterPro" id="IPR014768">
    <property type="entry name" value="GBD/FH3_dom"/>
</dbReference>
<dbReference type="SMART" id="SM01139">
    <property type="entry name" value="Drf_FH3"/>
    <property type="match status" value="1"/>
</dbReference>
<dbReference type="InterPro" id="IPR016024">
    <property type="entry name" value="ARM-type_fold"/>
</dbReference>
<evidence type="ECO:0000256" key="4">
    <source>
        <dbReference type="SAM" id="MobiDB-lite"/>
    </source>
</evidence>
<dbReference type="InterPro" id="IPR010473">
    <property type="entry name" value="GTPase-bd"/>
</dbReference>
<dbReference type="PROSITE" id="PS51444">
    <property type="entry name" value="FH2"/>
    <property type="match status" value="1"/>
</dbReference>
<dbReference type="GO" id="GO:0005884">
    <property type="term" value="C:actin filament"/>
    <property type="evidence" value="ECO:0007669"/>
    <property type="project" value="TreeGrafter"/>
</dbReference>
<dbReference type="Gene3D" id="1.25.10.10">
    <property type="entry name" value="Leucine-rich Repeat Variant"/>
    <property type="match status" value="1"/>
</dbReference>
<dbReference type="GO" id="GO:0031267">
    <property type="term" value="F:small GTPase binding"/>
    <property type="evidence" value="ECO:0007669"/>
    <property type="project" value="InterPro"/>
</dbReference>
<dbReference type="PROSITE" id="PS51231">
    <property type="entry name" value="DAD"/>
    <property type="match status" value="1"/>
</dbReference>
<evidence type="ECO:0000256" key="2">
    <source>
        <dbReference type="ARBA" id="ARBA00023054"/>
    </source>
</evidence>
<dbReference type="OrthoDB" id="1104827at2759"/>
<dbReference type="InterPro" id="IPR015425">
    <property type="entry name" value="FH2_Formin"/>
</dbReference>
<evidence type="ECO:0000313" key="8">
    <source>
        <dbReference type="EMBL" id="GAU97708.1"/>
    </source>
</evidence>
<dbReference type="InterPro" id="IPR014767">
    <property type="entry name" value="DAD_dom"/>
</dbReference>
<protein>
    <recommendedName>
        <fullName evidence="10">FH2 domain-containing protein</fullName>
    </recommendedName>
</protein>
<evidence type="ECO:0008006" key="10">
    <source>
        <dbReference type="Google" id="ProtNLM"/>
    </source>
</evidence>